<feature type="region of interest" description="Disordered" evidence="1">
    <location>
        <begin position="1920"/>
        <end position="1989"/>
    </location>
</feature>
<name>A0A0G4FDB2_9ALVE</name>
<feature type="region of interest" description="Disordered" evidence="1">
    <location>
        <begin position="557"/>
        <end position="578"/>
    </location>
</feature>
<dbReference type="EMBL" id="CDMZ01000297">
    <property type="protein sequence ID" value="CEM11234.1"/>
    <property type="molecule type" value="Genomic_DNA"/>
</dbReference>
<reference evidence="2" key="1">
    <citation type="submission" date="2014-11" db="EMBL/GenBank/DDBJ databases">
        <authorList>
            <person name="Otto D Thomas"/>
            <person name="Naeem Raeece"/>
        </authorList>
    </citation>
    <scope>NUCLEOTIDE SEQUENCE</scope>
</reference>
<feature type="compositionally biased region" description="Basic and acidic residues" evidence="1">
    <location>
        <begin position="883"/>
        <end position="908"/>
    </location>
</feature>
<sequence length="2422" mass="271866">MSLSPVPTEAVARPGVELLANLLTPFVDNCFLFFALVCRDFHQAYTRQKKKKTTSLGCVFEETETGSRSCRLNHLILCLKRDARHRGGKPPLQTLVKRRRDGDLRIPAASLIVLLLNEAHKTPHALCATKTVASFFDLPPAVLLLPHLKTPGDSCFSTVANSLTKFGLPGDLCELRQLVCDVGLAPSDVVEYIDEDISYAEAIRYIKRGEVRKFRRVLDRLRPIWTFPEEVFDSAGPGSKEWSRLYGLRSLARERVRNLHDALCRKAKEVGDGEGAAVQVALENALECACVETGRLENADLWEDLAGRWEERGGCAKRFLRTYVKKLQAIVLEEKGRRDVSSWEAFEKRRTFNRRTIGGQMGWGSSYYTTISAVLKIIELVCKETRFVEEDSDLDEVRWGLVRALVSVFPVDELKRNEKRLNDVMTTILGTWCRPSWGAASVAWLRAFVGVMGASNFFQIFSQALKGFATERLTEDRVRVCKYLAEVRAEAMGATDGLGGQKFFSGLRGVFSEWGDVDFLVSVCGLPWSFVLQRARLEASLFPQAVSAGASSEVLESTPAAVTATASDSEDEDESGEPVAKIGWLAWGLGDADEIWRWEMSGAGEGDRARRDPLASGWSVGEQKWLPCLYEFSVLHARRPIGSASDEDEDAAPLPHLHAPRYRGSWRGLAVVVSDDRLEALRPLWEHEMTPETLSSGHPVFNGEMEDSSFCSMVERVAAGGTVQDVLSRVCTHGVYTYEVQSTGYGDRFVGPTGCSVVWGNPSMDADPWKPIGSQLFKKRRWFETLGVLFTIGLLHRCSCLRLNGDSIEGLKRVASIEFSSKELRKGWGGKGRGRAGRQRGRRPKTLTRSRPFLARILREFLGPFVQATASAVAAAAEGNNTPREDAATEQKKVAEVERTPKQSRGEEENPSSFLDTTQREKGTEDEHEEDPTDMEDQGGEVHLGEERDDRREEEREEGPLQSQKPAKPGQVPETPRPEAWSSDKKMLVNGRDLPPGFHIGAAYKAASGAPEEEEEEGDYRNMWKEAMKATGSEKARVWMYGCQIFWDIYDVFEDAQTHADALVRVAGTPGAADELFDVTFEPDNPLRFFKRRSQQALDSPPDPLKIHLPVMKDIVEVEMQEELPLVVGTMRKYMAASRVLSDRLPLTTDVDESWEDPIQQFASNQEQYSKRVDEMASLSLQQKKMIGKRMHGRFLQVLCHLSSTGSSPGLEQDLEDWFFMAAAFDHKSFADICLEMNAKTKSSPDIQAITEDPEVRIDQLSEVATERARTVGALFWYHGILQNVSIKKEEADAEDDDETPTRDEAVGPLSVEKAYVYIRRKEAELPYSKRVFRLLFLSHLLRESKKEKKKGTGVWPGWLTGEIKEAHRLLMTQMGAETCNVEKSESTQRNLEKVVDALNANIGDQFAALESIENPQEAQDLEAWYVQWMQIPKDTVDNLSLGKAVVKGESAEAEEEEERGPEDWVDVLGKIKRSCVLEMLASSAENPEDMEELQNQDTDKVSQSGLRELFFPGSPVGDLEHWHKVYYDQLNKIPTEAKTEVQYQQTFLRLITDCEAAPHDPICRVLMGATRCAREKLLGREALGRPCHLEAIGRALSGGLREAQLVLIETDRLACLEGGQHLMGTTPVTPQEHLPVKEKVLRDAQEHSLLDRLMFLRMNNLDKHGAMSLPDTGQNSLEEPLALSFVDTGEHALDLLAHGWLFAPTMAFRSSVLSFTNLLISCENKDGTDREHYATENPSMIAIIHRTFSLYGLPPLEMSAEERQEDSGDFPAYYTDEALICHLVKLHDLATQDQRLGVKEEDQKKTAFSGEEKKGKTKRFVRWTEKDSEDAEEVWRSMKGVGATDFPAKGEWVKDMRMRQMLQMGERLSQLLRKLFSSPSFTYKFDPQTLQFERLPHFIQIRKTGERRDPTAVLARIQAALSEKETRTGGGEEGERERETDESAGIDDADAEARQGSMTPPALWSDLGDPPPDPKASVGGAGSFLMGGETSTLQLAPDSSMSPEKKKEKTEELCNGMWGTLDRQTGGWEAVDMEAVIANAKVAAENQSEAEAEEPPVKLPSKKPDKDPETEVEDLLEEPVEPVEEEGELQSTIAVGFLAHANECRKVDDKEATGCKWPFRGPHIWTGPYEKNVPSPTIYHWKAGARDGISMYSRTMYRRQTIKGDGKNPDKHYWTPKPDKVNNWNEITDDELLEGVKAYKGQISYDLENKRTNVDGFADENYFIVARPEEAEDAEPLRKATPEDANEIINPIKWWPVGKRKHHTGSWNPRFRWENAGLDILERGQGQEEGGTAEDAKMREQELSDEGKMPLEAWFVYIPERWNTKKLIAIEKEAGVGSIGDLLWIKEKFSEEYAGENQERHMEPGQTDEAFGESWRVRARDNEAQTESFRCNSNGGFGRCQGFMDDLLGVSEEIEARGGKG</sequence>
<dbReference type="VEuPathDB" id="CryptoDB:Cvel_3229"/>
<evidence type="ECO:0000313" key="2">
    <source>
        <dbReference type="EMBL" id="CEM11234.1"/>
    </source>
</evidence>
<feature type="compositionally biased region" description="Acidic residues" evidence="1">
    <location>
        <begin position="926"/>
        <end position="939"/>
    </location>
</feature>
<proteinExistence type="predicted"/>
<protein>
    <submittedName>
        <fullName evidence="2">Uncharacterized protein</fullName>
    </submittedName>
</protein>
<evidence type="ECO:0000256" key="1">
    <source>
        <dbReference type="SAM" id="MobiDB-lite"/>
    </source>
</evidence>
<feature type="region of interest" description="Disordered" evidence="1">
    <location>
        <begin position="827"/>
        <end position="849"/>
    </location>
</feature>
<feature type="compositionally biased region" description="Basic residues" evidence="1">
    <location>
        <begin position="832"/>
        <end position="848"/>
    </location>
</feature>
<feature type="compositionally biased region" description="Acidic residues" evidence="1">
    <location>
        <begin position="2071"/>
        <end position="2088"/>
    </location>
</feature>
<accession>A0A0G4FDB2</accession>
<organism evidence="2">
    <name type="scientific">Chromera velia CCMP2878</name>
    <dbReference type="NCBI Taxonomy" id="1169474"/>
    <lineage>
        <taxon>Eukaryota</taxon>
        <taxon>Sar</taxon>
        <taxon>Alveolata</taxon>
        <taxon>Colpodellida</taxon>
        <taxon>Chromeraceae</taxon>
        <taxon>Chromera</taxon>
    </lineage>
</organism>
<feature type="region of interest" description="Disordered" evidence="1">
    <location>
        <begin position="2045"/>
        <end position="2088"/>
    </location>
</feature>
<feature type="compositionally biased region" description="Basic and acidic residues" evidence="1">
    <location>
        <begin position="943"/>
        <end position="954"/>
    </location>
</feature>
<feature type="region of interest" description="Disordered" evidence="1">
    <location>
        <begin position="877"/>
        <end position="984"/>
    </location>
</feature>
<gene>
    <name evidence="2" type="ORF">Cvel_3229</name>
</gene>